<keyword evidence="2" id="KW-1185">Reference proteome</keyword>
<reference evidence="1 2" key="1">
    <citation type="submission" date="2024-04" db="EMBL/GenBank/DDBJ databases">
        <authorList>
            <person name="Fracassetti M."/>
        </authorList>
    </citation>
    <scope>NUCLEOTIDE SEQUENCE [LARGE SCALE GENOMIC DNA]</scope>
</reference>
<organism evidence="1 2">
    <name type="scientific">Linum trigynum</name>
    <dbReference type="NCBI Taxonomy" id="586398"/>
    <lineage>
        <taxon>Eukaryota</taxon>
        <taxon>Viridiplantae</taxon>
        <taxon>Streptophyta</taxon>
        <taxon>Embryophyta</taxon>
        <taxon>Tracheophyta</taxon>
        <taxon>Spermatophyta</taxon>
        <taxon>Magnoliopsida</taxon>
        <taxon>eudicotyledons</taxon>
        <taxon>Gunneridae</taxon>
        <taxon>Pentapetalae</taxon>
        <taxon>rosids</taxon>
        <taxon>fabids</taxon>
        <taxon>Malpighiales</taxon>
        <taxon>Linaceae</taxon>
        <taxon>Linum</taxon>
    </lineage>
</organism>
<accession>A0AAV2FPW4</accession>
<dbReference type="AlphaFoldDB" id="A0AAV2FPW4"/>
<name>A0AAV2FPW4_9ROSI</name>
<dbReference type="Proteomes" id="UP001497516">
    <property type="component" value="Chromosome 7"/>
</dbReference>
<evidence type="ECO:0000313" key="2">
    <source>
        <dbReference type="Proteomes" id="UP001497516"/>
    </source>
</evidence>
<evidence type="ECO:0000313" key="1">
    <source>
        <dbReference type="EMBL" id="CAL1400395.1"/>
    </source>
</evidence>
<dbReference type="EMBL" id="OZ034820">
    <property type="protein sequence ID" value="CAL1400395.1"/>
    <property type="molecule type" value="Genomic_DNA"/>
</dbReference>
<sequence length="117" mass="13222">MLLVTLTTCPPLPRTSWEPILQLSRTDFFHEPRQVTDMLKTSCWRACDRSATCFKLVGDGVSTRPANITQKQQKTTWARRRDWVGGGSVVFSFPSSPQGSLVGFIRLLLLLRRNDAV</sequence>
<protein>
    <submittedName>
        <fullName evidence="1">Uncharacterized protein</fullName>
    </submittedName>
</protein>
<gene>
    <name evidence="1" type="ORF">LTRI10_LOCUS40527</name>
</gene>
<proteinExistence type="predicted"/>